<reference evidence="2 3" key="1">
    <citation type="submission" date="2021-01" db="EMBL/GenBank/DDBJ databases">
        <title>Whole genome shotgun sequence of Catellatospora chokoriensis NBRC 107358.</title>
        <authorList>
            <person name="Komaki H."/>
            <person name="Tamura T."/>
        </authorList>
    </citation>
    <scope>NUCLEOTIDE SEQUENCE [LARGE SCALE GENOMIC DNA]</scope>
    <source>
        <strain evidence="2 3">NBRC 107358</strain>
    </source>
</reference>
<sequence>MVSLPHSISPTYYPNDALPPRELFDLLIFDEAHHVPSRSWKAILDYFAYDHALLLTATPSRRDGQRLPGEHIYHYPLRQALRDGLYNQVRPRFLDLKAHETQDIVDQRLAEQVVQIASEDSHQTSTILIRAMTVERAETLAAIYRQRGLSVSVLHSALSARTRDLLSRRIRSGECRAVAVVNMLGEGFDLPSLRILAYHDKHRSLPATIQLIGRLVRVDERFPQSSVVVAARNTEAYPQLQRAVRELYAEDADWAEALPQFIDDEITKAKANREYAQEFAVPPPDLSVEFLTPLCRAIVLEVDPARKYQPPFIAGVIPERLRVGQRLRGQTIFYSSVNPTKTTLMLVTTAVDRPRWHARDPGLDTSTFELHLITWRAGKPGQPHLMLINSPDRAVVRELMTAVGATDVVRPADPRRMQGAFDALERRSVSSVGVRNTYQGGRGVPTYAMFAGSGVDRGLRDADTGRRALGHTLAQISSPSGIYSAGVSAANGKYWETRYVSLNEYEDFATDLASRYWHPSQSGAGPLLPHVTRGSRLEWFPNADLLLIEINPKLIGQGWTTPYGPLEDLDLGADLTYPRTDQILPIRAVRPTDPQTVLWRGYQDHDGRFHANGADVTVQLASTSISLHELLTSRPPNIYFIDGSAVHGSTFYQAREPSNDLPPLEYVTWSWANVDITSETRDTAKNKNVGRSVHEELENYLTAQPKRTQRWILCNDGKGEIADYLVIEVDPGPRVTVSLWHAKAASKNLPAVRVNDLQVVTQQAIKSRRYITDTALWTRVGARLLGDEPPKMIVVEGDPESLLALCGRRHDHAGPNFAKNAPVVQGRIGIVQPGLMMSKLRAELRTPKPNIPARQIREFLTVLHDATSSICDITLLTS</sequence>
<dbReference type="Gene3D" id="3.40.50.300">
    <property type="entry name" value="P-loop containing nucleotide triphosphate hydrolases"/>
    <property type="match status" value="2"/>
</dbReference>
<dbReference type="SMART" id="SM00490">
    <property type="entry name" value="HELICc"/>
    <property type="match status" value="1"/>
</dbReference>
<dbReference type="SUPFAM" id="SSF52540">
    <property type="entry name" value="P-loop containing nucleoside triphosphate hydrolases"/>
    <property type="match status" value="1"/>
</dbReference>
<dbReference type="InterPro" id="IPR050742">
    <property type="entry name" value="Helicase_Restrict-Modif_Enz"/>
</dbReference>
<feature type="domain" description="Helicase C-terminal" evidence="1">
    <location>
        <begin position="138"/>
        <end position="219"/>
    </location>
</feature>
<accession>A0A8J3JUZ5</accession>
<name>A0A8J3JUZ5_9ACTN</name>
<protein>
    <recommendedName>
        <fullName evidence="1">Helicase C-terminal domain-containing protein</fullName>
    </recommendedName>
</protein>
<keyword evidence="3" id="KW-1185">Reference proteome</keyword>
<evidence type="ECO:0000313" key="2">
    <source>
        <dbReference type="EMBL" id="GIF91536.1"/>
    </source>
</evidence>
<dbReference type="AlphaFoldDB" id="A0A8J3JUZ5"/>
<dbReference type="PANTHER" id="PTHR47396">
    <property type="entry name" value="TYPE I RESTRICTION ENZYME ECOKI R PROTEIN"/>
    <property type="match status" value="1"/>
</dbReference>
<dbReference type="Pfam" id="PF00271">
    <property type="entry name" value="Helicase_C"/>
    <property type="match status" value="1"/>
</dbReference>
<evidence type="ECO:0000313" key="3">
    <source>
        <dbReference type="Proteomes" id="UP000619293"/>
    </source>
</evidence>
<dbReference type="Proteomes" id="UP000619293">
    <property type="component" value="Unassembled WGS sequence"/>
</dbReference>
<proteinExistence type="predicted"/>
<dbReference type="InterPro" id="IPR001650">
    <property type="entry name" value="Helicase_C-like"/>
</dbReference>
<dbReference type="GO" id="GO:0005829">
    <property type="term" value="C:cytosol"/>
    <property type="evidence" value="ECO:0007669"/>
    <property type="project" value="TreeGrafter"/>
</dbReference>
<dbReference type="GO" id="GO:0003677">
    <property type="term" value="F:DNA binding"/>
    <property type="evidence" value="ECO:0007669"/>
    <property type="project" value="InterPro"/>
</dbReference>
<dbReference type="PANTHER" id="PTHR47396:SF1">
    <property type="entry name" value="ATP-DEPENDENT HELICASE IRC3-RELATED"/>
    <property type="match status" value="1"/>
</dbReference>
<dbReference type="Pfam" id="PF04851">
    <property type="entry name" value="ResIII"/>
    <property type="match status" value="1"/>
</dbReference>
<organism evidence="2 3">
    <name type="scientific">Catellatospora chokoriensis</name>
    <dbReference type="NCBI Taxonomy" id="310353"/>
    <lineage>
        <taxon>Bacteria</taxon>
        <taxon>Bacillati</taxon>
        <taxon>Actinomycetota</taxon>
        <taxon>Actinomycetes</taxon>
        <taxon>Micromonosporales</taxon>
        <taxon>Micromonosporaceae</taxon>
        <taxon>Catellatospora</taxon>
    </lineage>
</organism>
<dbReference type="GO" id="GO:0016787">
    <property type="term" value="F:hydrolase activity"/>
    <property type="evidence" value="ECO:0007669"/>
    <property type="project" value="InterPro"/>
</dbReference>
<dbReference type="InterPro" id="IPR027417">
    <property type="entry name" value="P-loop_NTPase"/>
</dbReference>
<dbReference type="EMBL" id="BONG01000033">
    <property type="protein sequence ID" value="GIF91536.1"/>
    <property type="molecule type" value="Genomic_DNA"/>
</dbReference>
<comment type="caution">
    <text evidence="2">The sequence shown here is derived from an EMBL/GenBank/DDBJ whole genome shotgun (WGS) entry which is preliminary data.</text>
</comment>
<evidence type="ECO:0000259" key="1">
    <source>
        <dbReference type="SMART" id="SM00490"/>
    </source>
</evidence>
<dbReference type="GO" id="GO:0005524">
    <property type="term" value="F:ATP binding"/>
    <property type="evidence" value="ECO:0007669"/>
    <property type="project" value="InterPro"/>
</dbReference>
<dbReference type="InterPro" id="IPR006935">
    <property type="entry name" value="Helicase/UvrB_N"/>
</dbReference>
<gene>
    <name evidence="2" type="ORF">Cch02nite_49800</name>
</gene>